<dbReference type="GO" id="GO:0015031">
    <property type="term" value="P:protein transport"/>
    <property type="evidence" value="ECO:0007669"/>
    <property type="project" value="InterPro"/>
</dbReference>
<evidence type="ECO:0000256" key="2">
    <source>
        <dbReference type="ARBA" id="ARBA00004496"/>
    </source>
</evidence>
<organism evidence="13 14">
    <name type="scientific">Proteiniphilum saccharofermentans</name>
    <dbReference type="NCBI Taxonomy" id="1642647"/>
    <lineage>
        <taxon>Bacteria</taxon>
        <taxon>Pseudomonadati</taxon>
        <taxon>Bacteroidota</taxon>
        <taxon>Bacteroidia</taxon>
        <taxon>Bacteroidales</taxon>
        <taxon>Dysgonomonadaceae</taxon>
        <taxon>Proteiniphilum</taxon>
    </lineage>
</organism>
<evidence type="ECO:0000256" key="4">
    <source>
        <dbReference type="ARBA" id="ARBA00013194"/>
    </source>
</evidence>
<dbReference type="KEGG" id="psac:PSM36_1650"/>
<feature type="domain" description="Trigger factor ribosome-binding bacterial" evidence="11">
    <location>
        <begin position="1"/>
        <end position="147"/>
    </location>
</feature>
<evidence type="ECO:0000256" key="7">
    <source>
        <dbReference type="ARBA" id="ARBA00023186"/>
    </source>
</evidence>
<evidence type="ECO:0000259" key="11">
    <source>
        <dbReference type="Pfam" id="PF05697"/>
    </source>
</evidence>
<reference evidence="13 14" key="1">
    <citation type="submission" date="2016-08" db="EMBL/GenBank/DDBJ databases">
        <authorList>
            <person name="Seilhamer J.J."/>
        </authorList>
    </citation>
    <scope>NUCLEOTIDE SEQUENCE [LARGE SCALE GENOMIC DNA]</scope>
    <source>
        <strain evidence="13">M3/6</strain>
    </source>
</reference>
<dbReference type="SUPFAM" id="SSF102735">
    <property type="entry name" value="Trigger factor ribosome-binding domain"/>
    <property type="match status" value="1"/>
</dbReference>
<evidence type="ECO:0000313" key="14">
    <source>
        <dbReference type="Proteomes" id="UP000187464"/>
    </source>
</evidence>
<keyword evidence="7" id="KW-0143">Chaperone</keyword>
<comment type="catalytic activity">
    <reaction evidence="1">
        <text>[protein]-peptidylproline (omega=180) = [protein]-peptidylproline (omega=0)</text>
        <dbReference type="Rhea" id="RHEA:16237"/>
        <dbReference type="Rhea" id="RHEA-COMP:10747"/>
        <dbReference type="Rhea" id="RHEA-COMP:10748"/>
        <dbReference type="ChEBI" id="CHEBI:83833"/>
        <dbReference type="ChEBI" id="CHEBI:83834"/>
        <dbReference type="EC" id="5.2.1.8"/>
    </reaction>
</comment>
<comment type="subcellular location">
    <subcellularLocation>
        <location evidence="2">Cytoplasm</location>
    </subcellularLocation>
</comment>
<dbReference type="GO" id="GO:0003755">
    <property type="term" value="F:peptidyl-prolyl cis-trans isomerase activity"/>
    <property type="evidence" value="ECO:0007669"/>
    <property type="project" value="UniProtKB-KW"/>
</dbReference>
<feature type="region of interest" description="Disordered" evidence="10">
    <location>
        <begin position="473"/>
        <end position="518"/>
    </location>
</feature>
<dbReference type="GO" id="GO:0051083">
    <property type="term" value="P:'de novo' cotranslational protein folding"/>
    <property type="evidence" value="ECO:0007669"/>
    <property type="project" value="TreeGrafter"/>
</dbReference>
<feature type="compositionally biased region" description="Basic residues" evidence="10">
    <location>
        <begin position="509"/>
        <end position="518"/>
    </location>
</feature>
<evidence type="ECO:0000256" key="9">
    <source>
        <dbReference type="ARBA" id="ARBA00029986"/>
    </source>
</evidence>
<evidence type="ECO:0000256" key="5">
    <source>
        <dbReference type="ARBA" id="ARBA00016902"/>
    </source>
</evidence>
<dbReference type="Pfam" id="PF05697">
    <property type="entry name" value="Trigger_N"/>
    <property type="match status" value="1"/>
</dbReference>
<keyword evidence="8" id="KW-0413">Isomerase</keyword>
<dbReference type="SUPFAM" id="SSF109998">
    <property type="entry name" value="Triger factor/SurA peptide-binding domain-like"/>
    <property type="match status" value="1"/>
</dbReference>
<dbReference type="InterPro" id="IPR037041">
    <property type="entry name" value="Trigger_fac_C_sf"/>
</dbReference>
<dbReference type="GO" id="GO:0044183">
    <property type="term" value="F:protein folding chaperone"/>
    <property type="evidence" value="ECO:0007669"/>
    <property type="project" value="TreeGrafter"/>
</dbReference>
<evidence type="ECO:0000256" key="8">
    <source>
        <dbReference type="ARBA" id="ARBA00023235"/>
    </source>
</evidence>
<dbReference type="RefSeq" id="WP_076930491.1">
    <property type="nucleotide sequence ID" value="NZ_LT605205.1"/>
</dbReference>
<protein>
    <recommendedName>
        <fullName evidence="5">Trigger factor</fullName>
        <ecNumber evidence="4">5.2.1.8</ecNumber>
    </recommendedName>
    <alternativeName>
        <fullName evidence="9">PPIase</fullName>
    </alternativeName>
</protein>
<sequence>MKSTLNKTNDVNGTIVIELEKADYQEKVDKSLNQYRQRANIPGFRQGKVPKSLIRKLYGKAILVDEINKIVSDEIGNFIRDNKLKVLGEPLPADNLDEEIDLEKDEILKFSFDVALTPEFDLKLDKSVELTSYKIQLEPELFERQMDAYKQNYGTYASVEEEAKDTDLIKGTLVEMDGDKEKENGQVIENAILMPSYIKDEETKNSFIGAKVGDSVVLNPRKAYDNNEAEIASLLQTTKENVAEINSDFRFDIKEVTRYKEAEMNQELFDKVLGEGVATTEEEFRTKVGEELVKQFKPDVDHLFIHEARDLIVKMMEEVTFPDELLKRWLLEADEKRTAEEIEEDFPKILEDLKFHVARQKIVEENEIKVDFTDIEALATEVARAQFAQYGMTNLPADVLQNYTKSLLEKEETVRNLFDRATENKLIDWLKENVTVIEKEISSKDFSELMSGHMHQHGEHTEEHGHDEDIVEEIVSDNSVTEEAADTEQPVSNDTPDTEEGMESTEKPAKKRKTSTKK</sequence>
<gene>
    <name evidence="13" type="ORF">PSM36_1650</name>
</gene>
<dbReference type="Pfam" id="PF05698">
    <property type="entry name" value="Trigger_C"/>
    <property type="match status" value="1"/>
</dbReference>
<dbReference type="Proteomes" id="UP000187464">
    <property type="component" value="Chromosome I"/>
</dbReference>
<accession>A0A1R3SZY3</accession>
<dbReference type="Gene3D" id="3.30.70.1050">
    <property type="entry name" value="Trigger factor ribosome-binding domain"/>
    <property type="match status" value="1"/>
</dbReference>
<dbReference type="PANTHER" id="PTHR30560">
    <property type="entry name" value="TRIGGER FACTOR CHAPERONE AND PEPTIDYL-PROLYL CIS/TRANS ISOMERASE"/>
    <property type="match status" value="1"/>
</dbReference>
<feature type="domain" description="Trigger factor C-terminal" evidence="12">
    <location>
        <begin position="278"/>
        <end position="432"/>
    </location>
</feature>
<dbReference type="InterPro" id="IPR027304">
    <property type="entry name" value="Trigger_fact/SurA_dom_sf"/>
</dbReference>
<proteinExistence type="inferred from homology"/>
<dbReference type="AlphaFoldDB" id="A0A1R3SZY3"/>
<dbReference type="EMBL" id="LT605205">
    <property type="protein sequence ID" value="SCD20470.1"/>
    <property type="molecule type" value="Genomic_DNA"/>
</dbReference>
<evidence type="ECO:0000259" key="12">
    <source>
        <dbReference type="Pfam" id="PF05698"/>
    </source>
</evidence>
<dbReference type="EC" id="5.2.1.8" evidence="4"/>
<evidence type="ECO:0000256" key="10">
    <source>
        <dbReference type="SAM" id="MobiDB-lite"/>
    </source>
</evidence>
<keyword evidence="14" id="KW-1185">Reference proteome</keyword>
<evidence type="ECO:0000256" key="3">
    <source>
        <dbReference type="ARBA" id="ARBA00005464"/>
    </source>
</evidence>
<evidence type="ECO:0000256" key="1">
    <source>
        <dbReference type="ARBA" id="ARBA00000971"/>
    </source>
</evidence>
<dbReference type="NCBIfam" id="TIGR00115">
    <property type="entry name" value="tig"/>
    <property type="match status" value="1"/>
</dbReference>
<dbReference type="InterPro" id="IPR008881">
    <property type="entry name" value="Trigger_fac_ribosome-bd_bac"/>
</dbReference>
<dbReference type="GO" id="GO:0043335">
    <property type="term" value="P:protein unfolding"/>
    <property type="evidence" value="ECO:0007669"/>
    <property type="project" value="TreeGrafter"/>
</dbReference>
<dbReference type="PANTHER" id="PTHR30560:SF3">
    <property type="entry name" value="TRIGGER FACTOR-LIKE PROTEIN TIG, CHLOROPLASTIC"/>
    <property type="match status" value="1"/>
</dbReference>
<dbReference type="Gene3D" id="1.10.3120.10">
    <property type="entry name" value="Trigger factor, C-terminal domain"/>
    <property type="match status" value="1"/>
</dbReference>
<name>A0A1R3SZY3_9BACT</name>
<dbReference type="GO" id="GO:0005737">
    <property type="term" value="C:cytoplasm"/>
    <property type="evidence" value="ECO:0007669"/>
    <property type="project" value="UniProtKB-SubCell"/>
</dbReference>
<evidence type="ECO:0000256" key="6">
    <source>
        <dbReference type="ARBA" id="ARBA00023110"/>
    </source>
</evidence>
<dbReference type="InterPro" id="IPR008880">
    <property type="entry name" value="Trigger_fac_C"/>
</dbReference>
<evidence type="ECO:0000313" key="13">
    <source>
        <dbReference type="EMBL" id="SCD20470.1"/>
    </source>
</evidence>
<comment type="similarity">
    <text evidence="3">Belongs to the FKBP-type PPIase family. Tig subfamily.</text>
</comment>
<dbReference type="InterPro" id="IPR036611">
    <property type="entry name" value="Trigger_fac_ribosome-bd_sf"/>
</dbReference>
<dbReference type="STRING" id="1642647.PSM36_1650"/>
<dbReference type="InterPro" id="IPR005215">
    <property type="entry name" value="Trig_fac"/>
</dbReference>
<dbReference type="GO" id="GO:0043022">
    <property type="term" value="F:ribosome binding"/>
    <property type="evidence" value="ECO:0007669"/>
    <property type="project" value="TreeGrafter"/>
</dbReference>
<keyword evidence="6" id="KW-0697">Rotamase</keyword>